<evidence type="ECO:0000256" key="5">
    <source>
        <dbReference type="ARBA" id="ARBA00022989"/>
    </source>
</evidence>
<evidence type="ECO:0000259" key="10">
    <source>
        <dbReference type="Pfam" id="PF00924"/>
    </source>
</evidence>
<dbReference type="Proteomes" id="UP000241854">
    <property type="component" value="Chromosome"/>
</dbReference>
<dbReference type="SUPFAM" id="SSF82689">
    <property type="entry name" value="Mechanosensitive channel protein MscS (YggB), C-terminal domain"/>
    <property type="match status" value="1"/>
</dbReference>
<dbReference type="AlphaFoldDB" id="A0A2R4P2I7"/>
<evidence type="ECO:0000256" key="3">
    <source>
        <dbReference type="ARBA" id="ARBA00022475"/>
    </source>
</evidence>
<dbReference type="Gene3D" id="3.30.70.100">
    <property type="match status" value="1"/>
</dbReference>
<dbReference type="InterPro" id="IPR011066">
    <property type="entry name" value="MscS_channel_C_sf"/>
</dbReference>
<organism evidence="13 14">
    <name type="scientific">Campylobacter concisus</name>
    <dbReference type="NCBI Taxonomy" id="199"/>
    <lineage>
        <taxon>Bacteria</taxon>
        <taxon>Pseudomonadati</taxon>
        <taxon>Campylobacterota</taxon>
        <taxon>Epsilonproteobacteria</taxon>
        <taxon>Campylobacterales</taxon>
        <taxon>Campylobacteraceae</taxon>
        <taxon>Campylobacter</taxon>
    </lineage>
</organism>
<dbReference type="InterPro" id="IPR006685">
    <property type="entry name" value="MscS_channel_2nd"/>
</dbReference>
<dbReference type="InterPro" id="IPR045042">
    <property type="entry name" value="YnaI-like"/>
</dbReference>
<dbReference type="InterPro" id="IPR049142">
    <property type="entry name" value="MS_channel_1st"/>
</dbReference>
<evidence type="ECO:0000313" key="14">
    <source>
        <dbReference type="Proteomes" id="UP000241854"/>
    </source>
</evidence>
<dbReference type="PANTHER" id="PTHR43634">
    <property type="entry name" value="OW CONDUCTANCE MECHANOSENSITIVE CHANNEL"/>
    <property type="match status" value="1"/>
</dbReference>
<dbReference type="PANTHER" id="PTHR43634:SF2">
    <property type="entry name" value="LOW CONDUCTANCE MECHANOSENSITIVE CHANNEL YNAI"/>
    <property type="match status" value="1"/>
</dbReference>
<dbReference type="Gene3D" id="1.10.287.1260">
    <property type="match status" value="1"/>
</dbReference>
<keyword evidence="6 8" id="KW-0472">Membrane</keyword>
<dbReference type="Pfam" id="PF00924">
    <property type="entry name" value="MS_channel_2nd"/>
    <property type="match status" value="1"/>
</dbReference>
<dbReference type="Gene3D" id="2.30.30.60">
    <property type="match status" value="1"/>
</dbReference>
<feature type="transmembrane region" description="Helical" evidence="8">
    <location>
        <begin position="328"/>
        <end position="350"/>
    </location>
</feature>
<feature type="domain" description="Mechanosensitive ion channel MscS C-terminal" evidence="11">
    <location>
        <begin position="484"/>
        <end position="598"/>
    </location>
</feature>
<comment type="similarity">
    <text evidence="2">Belongs to the MscS (TC 1.A.23) family.</text>
</comment>
<evidence type="ECO:0000256" key="6">
    <source>
        <dbReference type="ARBA" id="ARBA00023136"/>
    </source>
</evidence>
<evidence type="ECO:0000313" key="13">
    <source>
        <dbReference type="EMBL" id="AVX44903.1"/>
    </source>
</evidence>
<feature type="chain" id="PRO_5015344568" evidence="9">
    <location>
        <begin position="19"/>
        <end position="615"/>
    </location>
</feature>
<proteinExistence type="inferred from homology"/>
<accession>A0A2R4P2I7</accession>
<evidence type="ECO:0000256" key="9">
    <source>
        <dbReference type="SAM" id="SignalP"/>
    </source>
</evidence>
<dbReference type="InterPro" id="IPR010920">
    <property type="entry name" value="LSM_dom_sf"/>
</dbReference>
<dbReference type="GO" id="GO:0005886">
    <property type="term" value="C:plasma membrane"/>
    <property type="evidence" value="ECO:0007669"/>
    <property type="project" value="UniProtKB-SubCell"/>
</dbReference>
<evidence type="ECO:0000259" key="12">
    <source>
        <dbReference type="Pfam" id="PF21088"/>
    </source>
</evidence>
<feature type="signal peptide" evidence="9">
    <location>
        <begin position="1"/>
        <end position="18"/>
    </location>
</feature>
<dbReference type="SUPFAM" id="SSF50182">
    <property type="entry name" value="Sm-like ribonucleoproteins"/>
    <property type="match status" value="1"/>
</dbReference>
<feature type="transmembrane region" description="Helical" evidence="8">
    <location>
        <begin position="362"/>
        <end position="384"/>
    </location>
</feature>
<evidence type="ECO:0000256" key="2">
    <source>
        <dbReference type="ARBA" id="ARBA00008017"/>
    </source>
</evidence>
<dbReference type="InterPro" id="IPR006686">
    <property type="entry name" value="MscS_channel_CS"/>
</dbReference>
<dbReference type="Pfam" id="PF21082">
    <property type="entry name" value="MS_channel_3rd"/>
    <property type="match status" value="1"/>
</dbReference>
<dbReference type="InterPro" id="IPR049278">
    <property type="entry name" value="MS_channel_C"/>
</dbReference>
<evidence type="ECO:0000259" key="11">
    <source>
        <dbReference type="Pfam" id="PF21082"/>
    </source>
</evidence>
<feature type="domain" description="Mechanosensitive ion channel MscS" evidence="10">
    <location>
        <begin position="410"/>
        <end position="477"/>
    </location>
</feature>
<keyword evidence="4 8" id="KW-0812">Transmembrane</keyword>
<dbReference type="SUPFAM" id="SSF82861">
    <property type="entry name" value="Mechanosensitive channel protein MscS (YggB), transmembrane region"/>
    <property type="match status" value="1"/>
</dbReference>
<feature type="domain" description="Mechanosensitive ion channel transmembrane helices 2/3" evidence="12">
    <location>
        <begin position="368"/>
        <end position="409"/>
    </location>
</feature>
<evidence type="ECO:0000256" key="7">
    <source>
        <dbReference type="SAM" id="Coils"/>
    </source>
</evidence>
<keyword evidence="3" id="KW-1003">Cell membrane</keyword>
<comment type="subcellular location">
    <subcellularLocation>
        <location evidence="1">Cell membrane</location>
        <topology evidence="1">Multi-pass membrane protein</topology>
    </subcellularLocation>
</comment>
<dbReference type="GO" id="GO:0008381">
    <property type="term" value="F:mechanosensitive monoatomic ion channel activity"/>
    <property type="evidence" value="ECO:0007669"/>
    <property type="project" value="UniProtKB-ARBA"/>
</dbReference>
<dbReference type="EMBL" id="CP021642">
    <property type="protein sequence ID" value="AVX44903.1"/>
    <property type="molecule type" value="Genomic_DNA"/>
</dbReference>
<feature type="transmembrane region" description="Helical" evidence="8">
    <location>
        <begin position="247"/>
        <end position="265"/>
    </location>
</feature>
<dbReference type="InterPro" id="IPR023408">
    <property type="entry name" value="MscS_beta-dom_sf"/>
</dbReference>
<reference evidence="13 14" key="1">
    <citation type="journal article" date="2018" name="Emerg. Microbes Infect.">
        <title>Genomic analysis of oral Campylobacter concisus strains identified a potential bacterial molecular marker associated with active Crohn's disease.</title>
        <authorList>
            <person name="Liu F."/>
            <person name="Ma R."/>
            <person name="Tay C.Y.A."/>
            <person name="Octavia S."/>
            <person name="Lan R."/>
            <person name="Chung H.K.L."/>
            <person name="Riordan S.M."/>
            <person name="Grimm M.C."/>
            <person name="Leong R.W."/>
            <person name="Tanaka M.M."/>
            <person name="Connor S."/>
            <person name="Zhang L."/>
        </authorList>
    </citation>
    <scope>NUCLEOTIDE SEQUENCE [LARGE SCALE GENOMIC DNA]</scope>
    <source>
        <strain evidence="13 14">P2CDO4</strain>
    </source>
</reference>
<keyword evidence="5 8" id="KW-1133">Transmembrane helix</keyword>
<evidence type="ECO:0000256" key="1">
    <source>
        <dbReference type="ARBA" id="ARBA00004651"/>
    </source>
</evidence>
<feature type="transmembrane region" description="Helical" evidence="8">
    <location>
        <begin position="390"/>
        <end position="408"/>
    </location>
</feature>
<dbReference type="RefSeq" id="WP_107917203.1">
    <property type="nucleotide sequence ID" value="NZ_CP021642.1"/>
</dbReference>
<dbReference type="InterPro" id="IPR011014">
    <property type="entry name" value="MscS_channel_TM-2"/>
</dbReference>
<sequence>MRKFLTIILLSFITLFGADNNVTQEDDIISITNQIQTLNSQINIIKSQQKDLNASKIDNSNLITLQKKKSDLLEKIPNYVMQIEVTQSDINKFNLQKEALEKKVARLEKQSNKDAYIQSAIELEKMKVDYAYYSALISLEEIFKKGAKANSIKEVIDNGLLNLQTNSYVSIKDLKDSLNDTSGSYDSAFFDLELKKESEEEILIYLKNNADLLSSSMLLSELNLVDAVEYINKTTAINSSKFNIGKIVVIVAIFLFFVSLTRILAKLTYWVMSLVASGEGVKEAKNQIVDIIKKPISALLIIYALNICIGIGFYPVPVPLTVANIFSIIYIVAFSWLVLTILNGYGIAILDKIAQKSKRKEVINLALKVIYVIVLIITLLLILQKLGFDISALIASLGIGGLAVAFAAKDIIANFFASVMMLFDNSFSQGDWIVCGDIEGTVVEIGFRKTTVRSFDNALIFVPNSKLASDPVRNWTRRKVGRRIRMVIGIEYGPTTEEIKKCVNDIKNMLINHPDIAKSEDIAANKRGLKYRQNIVSVDDYAGYKSNLFVVVDDFADSSINILVYCFAKTIVWGDFLDVKQDVMLKIMDILKQNGLNFAFPSQSLYIENIKDKIF</sequence>
<gene>
    <name evidence="13" type="ORF">CCS77_1842</name>
</gene>
<keyword evidence="7" id="KW-0175">Coiled coil</keyword>
<evidence type="ECO:0000256" key="4">
    <source>
        <dbReference type="ARBA" id="ARBA00022692"/>
    </source>
</evidence>
<feature type="coiled-coil region" evidence="7">
    <location>
        <begin position="83"/>
        <end position="110"/>
    </location>
</feature>
<dbReference type="Pfam" id="PF21088">
    <property type="entry name" value="MS_channel_1st"/>
    <property type="match status" value="1"/>
</dbReference>
<protein>
    <submittedName>
        <fullName evidence="13">Mechanosensitive ion channel</fullName>
    </submittedName>
</protein>
<evidence type="ECO:0000256" key="8">
    <source>
        <dbReference type="SAM" id="Phobius"/>
    </source>
</evidence>
<keyword evidence="9" id="KW-0732">Signal</keyword>
<dbReference type="PROSITE" id="PS01246">
    <property type="entry name" value="UPF0003"/>
    <property type="match status" value="1"/>
</dbReference>
<feature type="transmembrane region" description="Helical" evidence="8">
    <location>
        <begin position="296"/>
        <end position="316"/>
    </location>
</feature>
<name>A0A2R4P2I7_9BACT</name>